<organism evidence="4">
    <name type="scientific">marine sediment metagenome</name>
    <dbReference type="NCBI Taxonomy" id="412755"/>
    <lineage>
        <taxon>unclassified sequences</taxon>
        <taxon>metagenomes</taxon>
        <taxon>ecological metagenomes</taxon>
    </lineage>
</organism>
<dbReference type="AlphaFoldDB" id="A0A0F8ZJ11"/>
<dbReference type="InterPro" id="IPR036390">
    <property type="entry name" value="WH_DNA-bd_sf"/>
</dbReference>
<comment type="similarity">
    <text evidence="1">Belongs to the eukaryotic ribosomal protein eS19 family.</text>
</comment>
<dbReference type="InterPro" id="IPR001266">
    <property type="entry name" value="Ribosomal_eS19"/>
</dbReference>
<dbReference type="SUPFAM" id="SSF46785">
    <property type="entry name" value="Winged helix' DNA-binding domain"/>
    <property type="match status" value="1"/>
</dbReference>
<comment type="caution">
    <text evidence="4">The sequence shown here is derived from an EMBL/GenBank/DDBJ whole genome shotgun (WGS) entry which is preliminary data.</text>
</comment>
<dbReference type="GO" id="GO:0022627">
    <property type="term" value="C:cytosolic small ribosomal subunit"/>
    <property type="evidence" value="ECO:0007669"/>
    <property type="project" value="TreeGrafter"/>
</dbReference>
<proteinExistence type="inferred from homology"/>
<name>A0A0F8ZJ11_9ZZZZ</name>
<reference evidence="4" key="1">
    <citation type="journal article" date="2015" name="Nature">
        <title>Complex archaea that bridge the gap between prokaryotes and eukaryotes.</title>
        <authorList>
            <person name="Spang A."/>
            <person name="Saw J.H."/>
            <person name="Jorgensen S.L."/>
            <person name="Zaremba-Niedzwiedzka K."/>
            <person name="Martijn J."/>
            <person name="Lind A.E."/>
            <person name="van Eijk R."/>
            <person name="Schleper C."/>
            <person name="Guy L."/>
            <person name="Ettema T.J."/>
        </authorList>
    </citation>
    <scope>NUCLEOTIDE SEQUENCE</scope>
</reference>
<dbReference type="PANTHER" id="PTHR11710">
    <property type="entry name" value="40S RIBOSOMAL PROTEIN S19"/>
    <property type="match status" value="1"/>
</dbReference>
<accession>A0A0F8ZJ11</accession>
<dbReference type="NCBIfam" id="NF006811">
    <property type="entry name" value="PRK09333.1"/>
    <property type="match status" value="1"/>
</dbReference>
<dbReference type="PANTHER" id="PTHR11710:SF0">
    <property type="entry name" value="40S RIBOSOMAL PROTEIN S19"/>
    <property type="match status" value="1"/>
</dbReference>
<dbReference type="GO" id="GO:0003723">
    <property type="term" value="F:RNA binding"/>
    <property type="evidence" value="ECO:0007669"/>
    <property type="project" value="TreeGrafter"/>
</dbReference>
<dbReference type="GO" id="GO:0000028">
    <property type="term" value="P:ribosomal small subunit assembly"/>
    <property type="evidence" value="ECO:0007669"/>
    <property type="project" value="TreeGrafter"/>
</dbReference>
<dbReference type="EMBL" id="LAZR01047619">
    <property type="protein sequence ID" value="KKK93803.1"/>
    <property type="molecule type" value="Genomic_DNA"/>
</dbReference>
<dbReference type="GO" id="GO:0003735">
    <property type="term" value="F:structural constituent of ribosome"/>
    <property type="evidence" value="ECO:0007669"/>
    <property type="project" value="InterPro"/>
</dbReference>
<evidence type="ECO:0000256" key="2">
    <source>
        <dbReference type="ARBA" id="ARBA00022980"/>
    </source>
</evidence>
<protein>
    <recommendedName>
        <fullName evidence="5">30S ribosomal protein S19e</fullName>
    </recommendedName>
</protein>
<keyword evidence="3" id="KW-0687">Ribonucleoprotein</keyword>
<evidence type="ECO:0008006" key="5">
    <source>
        <dbReference type="Google" id="ProtNLM"/>
    </source>
</evidence>
<sequence length="141" mass="15861">MSIYVVQPEKLIEAIAEKLREFPEIEAPEGSKFWKTAFFKELAPLDSESFWHVRCASILRKIKRLGPIGVNKLRKLYGGRNRGGSGRNHSAKGSGKIIRVALQQLEKAKLIENKAKKGRIITPEGTSLLESTAYNILRQKS</sequence>
<evidence type="ECO:0000256" key="1">
    <source>
        <dbReference type="ARBA" id="ARBA00010014"/>
    </source>
</evidence>
<gene>
    <name evidence="4" type="ORF">LCGC14_2689220</name>
</gene>
<dbReference type="Gene3D" id="1.10.10.10">
    <property type="entry name" value="Winged helix-like DNA-binding domain superfamily/Winged helix DNA-binding domain"/>
    <property type="match status" value="1"/>
</dbReference>
<dbReference type="GO" id="GO:0006412">
    <property type="term" value="P:translation"/>
    <property type="evidence" value="ECO:0007669"/>
    <property type="project" value="InterPro"/>
</dbReference>
<dbReference type="Pfam" id="PF01090">
    <property type="entry name" value="Ribosomal_S19e"/>
    <property type="match status" value="1"/>
</dbReference>
<dbReference type="InterPro" id="IPR036388">
    <property type="entry name" value="WH-like_DNA-bd_sf"/>
</dbReference>
<keyword evidence="2" id="KW-0689">Ribosomal protein</keyword>
<evidence type="ECO:0000313" key="4">
    <source>
        <dbReference type="EMBL" id="KKK93803.1"/>
    </source>
</evidence>
<dbReference type="SMART" id="SM01413">
    <property type="entry name" value="Ribosomal_S19e"/>
    <property type="match status" value="1"/>
</dbReference>
<dbReference type="InterPro" id="IPR027548">
    <property type="entry name" value="Ribosomal_eS19_archaeal"/>
</dbReference>
<evidence type="ECO:0000256" key="3">
    <source>
        <dbReference type="ARBA" id="ARBA00023274"/>
    </source>
</evidence>